<evidence type="ECO:0000313" key="1">
    <source>
        <dbReference type="Proteomes" id="UP001652623"/>
    </source>
</evidence>
<name>A0ABM3IN79_ZIZJJ</name>
<accession>A0ABM3IN79</accession>
<evidence type="ECO:0000313" key="2">
    <source>
        <dbReference type="RefSeq" id="XP_048332050.2"/>
    </source>
</evidence>
<dbReference type="Proteomes" id="UP001652623">
    <property type="component" value="Chromosome 5"/>
</dbReference>
<dbReference type="NCBIfam" id="TIGR01615">
    <property type="entry name" value="A_thal_3542"/>
    <property type="match status" value="1"/>
</dbReference>
<dbReference type="InterPro" id="IPR006502">
    <property type="entry name" value="PDDEXK-like"/>
</dbReference>
<proteinExistence type="predicted"/>
<organism evidence="1 2">
    <name type="scientific">Ziziphus jujuba</name>
    <name type="common">Chinese jujube</name>
    <name type="synonym">Ziziphus sativa</name>
    <dbReference type="NCBI Taxonomy" id="326968"/>
    <lineage>
        <taxon>Eukaryota</taxon>
        <taxon>Viridiplantae</taxon>
        <taxon>Streptophyta</taxon>
        <taxon>Embryophyta</taxon>
        <taxon>Tracheophyta</taxon>
        <taxon>Spermatophyta</taxon>
        <taxon>Magnoliopsida</taxon>
        <taxon>eudicotyledons</taxon>
        <taxon>Gunneridae</taxon>
        <taxon>Pentapetalae</taxon>
        <taxon>rosids</taxon>
        <taxon>fabids</taxon>
        <taxon>Rosales</taxon>
        <taxon>Rhamnaceae</taxon>
        <taxon>Paliureae</taxon>
        <taxon>Ziziphus</taxon>
    </lineage>
</organism>
<keyword evidence="1" id="KW-1185">Reference proteome</keyword>
<reference evidence="2" key="1">
    <citation type="submission" date="2025-08" db="UniProtKB">
        <authorList>
            <consortium name="RefSeq"/>
        </authorList>
    </citation>
    <scope>IDENTIFICATION</scope>
    <source>
        <tissue evidence="2">Seedling</tissue>
    </source>
</reference>
<gene>
    <name evidence="2" type="primary">LOC107421617</name>
</gene>
<dbReference type="Pfam" id="PF04720">
    <property type="entry name" value="PDDEXK_6"/>
    <property type="match status" value="1"/>
</dbReference>
<dbReference type="RefSeq" id="XP_048332050.2">
    <property type="nucleotide sequence ID" value="XM_048476093.2"/>
</dbReference>
<protein>
    <submittedName>
        <fullName evidence="2">Uncharacterized protein LOC107421617</fullName>
    </submittedName>
</protein>
<dbReference type="PANTHER" id="PTHR31579">
    <property type="entry name" value="OS03G0796600 PROTEIN"/>
    <property type="match status" value="1"/>
</dbReference>
<dbReference type="GeneID" id="107421617"/>
<sequence>MESLTEEELVQMVRDFIESESAPSPTSVSESLPLNHPPTRITLQEMIWRATDCEIELLEKILMYVRNMESDLVDSSNLKKGLVMKLQMDGYEASLCKTSWASTLGRPKVCQFTGDYEYIDVMVMEKKNEEDGKQTRVIVDVDFRSQFEVARPTPTYEEIVANLPSIFVGTEEKLESVISLLCSAAKESMKERGLHIPPWRKASYMQSKWLSKDCNKVSFSPNNNNIGIMMEKSDGKCTSTH</sequence>
<dbReference type="PANTHER" id="PTHR31579:SF34">
    <property type="entry name" value="T14N5.3 PROTEIN"/>
    <property type="match status" value="1"/>
</dbReference>